<dbReference type="RefSeq" id="WP_188378452.1">
    <property type="nucleotide sequence ID" value="NZ_BMEL01000004.1"/>
</dbReference>
<name>A0A917EXS8_HALAA</name>
<gene>
    <name evidence="6" type="ORF">GCM10010954_31310</name>
</gene>
<comment type="subunit">
    <text evidence="3">Homotrimer.</text>
</comment>
<dbReference type="GO" id="GO:0016829">
    <property type="term" value="F:lyase activity"/>
    <property type="evidence" value="ECO:0007669"/>
    <property type="project" value="UniProtKB-KW"/>
</dbReference>
<keyword evidence="7" id="KW-1185">Reference proteome</keyword>
<sequence>MNDVIHQINVEKVVAIIRLDSNLHIEDIVRSLYEGGIRAVEVTLNTPGALDSIKQLKGSFSDMVIGAGTVLDAPSAYSAILAGADFLLAPTLQKETILMGSRHGVPVIPGVMTPTEALKAYEYGAQTVKVFPARSVGVNFAKDVKGPMPFLNVMAVGGVSLENAVEYFEKGWNSIGVGGSLINRKLIDQRNFEEITDRAKQFIQLRDQKVCK</sequence>
<protein>
    <submittedName>
        <fullName evidence="6">2-dehydro-3-deoxy-phosphogluconate aldolase</fullName>
    </submittedName>
</protein>
<proteinExistence type="inferred from homology"/>
<dbReference type="SUPFAM" id="SSF51569">
    <property type="entry name" value="Aldolase"/>
    <property type="match status" value="1"/>
</dbReference>
<organism evidence="6 7">
    <name type="scientific">Halobacillus andaensis</name>
    <dbReference type="NCBI Taxonomy" id="1176239"/>
    <lineage>
        <taxon>Bacteria</taxon>
        <taxon>Bacillati</taxon>
        <taxon>Bacillota</taxon>
        <taxon>Bacilli</taxon>
        <taxon>Bacillales</taxon>
        <taxon>Bacillaceae</taxon>
        <taxon>Halobacillus</taxon>
    </lineage>
</organism>
<comment type="pathway">
    <text evidence="1">Carbohydrate acid metabolism.</text>
</comment>
<evidence type="ECO:0000313" key="7">
    <source>
        <dbReference type="Proteomes" id="UP000660110"/>
    </source>
</evidence>
<evidence type="ECO:0000256" key="5">
    <source>
        <dbReference type="ARBA" id="ARBA00023277"/>
    </source>
</evidence>
<dbReference type="Proteomes" id="UP000660110">
    <property type="component" value="Unassembled WGS sequence"/>
</dbReference>
<accession>A0A917EXS8</accession>
<keyword evidence="4" id="KW-0456">Lyase</keyword>
<dbReference type="CDD" id="cd00452">
    <property type="entry name" value="KDPG_aldolase"/>
    <property type="match status" value="1"/>
</dbReference>
<dbReference type="Gene3D" id="3.20.20.70">
    <property type="entry name" value="Aldolase class I"/>
    <property type="match status" value="1"/>
</dbReference>
<evidence type="ECO:0000256" key="4">
    <source>
        <dbReference type="ARBA" id="ARBA00023239"/>
    </source>
</evidence>
<dbReference type="InterPro" id="IPR013785">
    <property type="entry name" value="Aldolase_TIM"/>
</dbReference>
<keyword evidence="5" id="KW-0119">Carbohydrate metabolism</keyword>
<dbReference type="AlphaFoldDB" id="A0A917EXS8"/>
<reference evidence="6" key="1">
    <citation type="journal article" date="2014" name="Int. J. Syst. Evol. Microbiol.">
        <title>Complete genome sequence of Corynebacterium casei LMG S-19264T (=DSM 44701T), isolated from a smear-ripened cheese.</title>
        <authorList>
            <consortium name="US DOE Joint Genome Institute (JGI-PGF)"/>
            <person name="Walter F."/>
            <person name="Albersmeier A."/>
            <person name="Kalinowski J."/>
            <person name="Ruckert C."/>
        </authorList>
    </citation>
    <scope>NUCLEOTIDE SEQUENCE</scope>
    <source>
        <strain evidence="6">CGMCC 1.12153</strain>
    </source>
</reference>
<evidence type="ECO:0000256" key="3">
    <source>
        <dbReference type="ARBA" id="ARBA00011233"/>
    </source>
</evidence>
<reference evidence="6" key="2">
    <citation type="submission" date="2020-09" db="EMBL/GenBank/DDBJ databases">
        <authorList>
            <person name="Sun Q."/>
            <person name="Zhou Y."/>
        </authorList>
    </citation>
    <scope>NUCLEOTIDE SEQUENCE</scope>
    <source>
        <strain evidence="6">CGMCC 1.12153</strain>
    </source>
</reference>
<evidence type="ECO:0000256" key="1">
    <source>
        <dbReference type="ARBA" id="ARBA00004761"/>
    </source>
</evidence>
<dbReference type="InterPro" id="IPR000887">
    <property type="entry name" value="Aldlse_KDPG_KHG"/>
</dbReference>
<dbReference type="PANTHER" id="PTHR30246">
    <property type="entry name" value="2-KETO-3-DEOXY-6-PHOSPHOGLUCONATE ALDOLASE"/>
    <property type="match status" value="1"/>
</dbReference>
<dbReference type="Pfam" id="PF01081">
    <property type="entry name" value="Aldolase"/>
    <property type="match status" value="1"/>
</dbReference>
<dbReference type="PANTHER" id="PTHR30246:SF1">
    <property type="entry name" value="2-DEHYDRO-3-DEOXY-6-PHOSPHOGALACTONATE ALDOLASE-RELATED"/>
    <property type="match status" value="1"/>
</dbReference>
<comment type="similarity">
    <text evidence="2">Belongs to the KHG/KDPG aldolase family.</text>
</comment>
<evidence type="ECO:0000313" key="6">
    <source>
        <dbReference type="EMBL" id="GGF29926.1"/>
    </source>
</evidence>
<dbReference type="EMBL" id="BMEL01000004">
    <property type="protein sequence ID" value="GGF29926.1"/>
    <property type="molecule type" value="Genomic_DNA"/>
</dbReference>
<comment type="caution">
    <text evidence="6">The sequence shown here is derived from an EMBL/GenBank/DDBJ whole genome shotgun (WGS) entry which is preliminary data.</text>
</comment>
<dbReference type="NCBIfam" id="TIGR01182">
    <property type="entry name" value="eda"/>
    <property type="match status" value="1"/>
</dbReference>
<evidence type="ECO:0000256" key="2">
    <source>
        <dbReference type="ARBA" id="ARBA00006906"/>
    </source>
</evidence>